<dbReference type="InterPro" id="IPR013762">
    <property type="entry name" value="Integrase-like_cat_sf"/>
</dbReference>
<keyword evidence="6" id="KW-1185">Reference proteome</keyword>
<dbReference type="Pfam" id="PF00589">
    <property type="entry name" value="Phage_integrase"/>
    <property type="match status" value="1"/>
</dbReference>
<dbReference type="InterPro" id="IPR011010">
    <property type="entry name" value="DNA_brk_join_enz"/>
</dbReference>
<evidence type="ECO:0000256" key="1">
    <source>
        <dbReference type="ARBA" id="ARBA00008857"/>
    </source>
</evidence>
<dbReference type="GO" id="GO:0015074">
    <property type="term" value="P:DNA integration"/>
    <property type="evidence" value="ECO:0007669"/>
    <property type="project" value="InterPro"/>
</dbReference>
<dbReference type="AlphaFoldDB" id="A0A1C4WF97"/>
<proteinExistence type="inferred from homology"/>
<evidence type="ECO:0000256" key="2">
    <source>
        <dbReference type="ARBA" id="ARBA00023125"/>
    </source>
</evidence>
<dbReference type="SUPFAM" id="SSF56349">
    <property type="entry name" value="DNA breaking-rejoining enzymes"/>
    <property type="match status" value="1"/>
</dbReference>
<gene>
    <name evidence="5" type="ORF">GA0074695_2375</name>
</gene>
<name>A0A1C4WF97_MICVI</name>
<comment type="similarity">
    <text evidence="1">Belongs to the 'phage' integrase family.</text>
</comment>
<evidence type="ECO:0000313" key="5">
    <source>
        <dbReference type="EMBL" id="SCE94868.1"/>
    </source>
</evidence>
<keyword evidence="2" id="KW-0238">DNA-binding</keyword>
<feature type="domain" description="Tyr recombinase" evidence="4">
    <location>
        <begin position="143"/>
        <end position="324"/>
    </location>
</feature>
<organism evidence="5 6">
    <name type="scientific">Micromonospora viridifaciens</name>
    <dbReference type="NCBI Taxonomy" id="1881"/>
    <lineage>
        <taxon>Bacteria</taxon>
        <taxon>Bacillati</taxon>
        <taxon>Actinomycetota</taxon>
        <taxon>Actinomycetes</taxon>
        <taxon>Micromonosporales</taxon>
        <taxon>Micromonosporaceae</taxon>
        <taxon>Micromonospora</taxon>
    </lineage>
</organism>
<reference evidence="6" key="1">
    <citation type="submission" date="2016-06" db="EMBL/GenBank/DDBJ databases">
        <authorList>
            <person name="Varghese N."/>
            <person name="Submissions Spin"/>
        </authorList>
    </citation>
    <scope>NUCLEOTIDE SEQUENCE [LARGE SCALE GENOMIC DNA]</scope>
    <source>
        <strain evidence="6">DSM 43909</strain>
    </source>
</reference>
<dbReference type="GO" id="GO:0006310">
    <property type="term" value="P:DNA recombination"/>
    <property type="evidence" value="ECO:0007669"/>
    <property type="project" value="UniProtKB-KW"/>
</dbReference>
<protein>
    <submittedName>
        <fullName evidence="5">Site-specific recombinase XerD</fullName>
    </submittedName>
</protein>
<evidence type="ECO:0000259" key="4">
    <source>
        <dbReference type="PROSITE" id="PS51898"/>
    </source>
</evidence>
<accession>A0A1C4WF97</accession>
<dbReference type="InterPro" id="IPR050090">
    <property type="entry name" value="Tyrosine_recombinase_XerCD"/>
</dbReference>
<dbReference type="InterPro" id="IPR002104">
    <property type="entry name" value="Integrase_catalytic"/>
</dbReference>
<evidence type="ECO:0000256" key="3">
    <source>
        <dbReference type="ARBA" id="ARBA00023172"/>
    </source>
</evidence>
<dbReference type="RefSeq" id="WP_089006295.1">
    <property type="nucleotide sequence ID" value="NZ_LT607411.1"/>
</dbReference>
<dbReference type="CDD" id="cd00397">
    <property type="entry name" value="DNA_BRE_C"/>
    <property type="match status" value="1"/>
</dbReference>
<sequence length="349" mass="38368">MSADPATVAAARQVLAHLGVTLADLESDVGVPVSLPTVAEYLPCVIAAAGPGARRTYGTYWERMAAAWGDWPVNRVAASDIEAMKQEMIATARSRRNSRNGRHAGEHVIAAARAFYSRAVADGLIDASASPAHRVAKPRRLPSTRRALTPHELEEINAVARTSGNDVILDALLLRLHTESACRRGGALALRLIDLDRRSGLVRLAEKGTVRWQPISLDLAEHLYEHARVRGALLSTDRLLRYRNGQPISSRRYDHLWKRIGERLPWVAAQGISTHWLRRTTLTWVERHFGYGVARACAGHTDSPGSSTTTYIKADIHAVADALSTMTDQPHPLATMEGTSHAWTMTIRR</sequence>
<dbReference type="OrthoDB" id="864726at2"/>
<dbReference type="Gene3D" id="1.10.150.130">
    <property type="match status" value="1"/>
</dbReference>
<dbReference type="InterPro" id="IPR010998">
    <property type="entry name" value="Integrase_recombinase_N"/>
</dbReference>
<dbReference type="PROSITE" id="PS51898">
    <property type="entry name" value="TYR_RECOMBINASE"/>
    <property type="match status" value="1"/>
</dbReference>
<dbReference type="EMBL" id="LT607411">
    <property type="protein sequence ID" value="SCE94868.1"/>
    <property type="molecule type" value="Genomic_DNA"/>
</dbReference>
<keyword evidence="3" id="KW-0233">DNA recombination</keyword>
<evidence type="ECO:0000313" key="6">
    <source>
        <dbReference type="Proteomes" id="UP000198242"/>
    </source>
</evidence>
<dbReference type="PANTHER" id="PTHR30349:SF41">
    <property type="entry name" value="INTEGRASE_RECOMBINASE PROTEIN MJ0367-RELATED"/>
    <property type="match status" value="1"/>
</dbReference>
<dbReference type="Gene3D" id="1.10.443.10">
    <property type="entry name" value="Intergrase catalytic core"/>
    <property type="match status" value="1"/>
</dbReference>
<dbReference type="Proteomes" id="UP000198242">
    <property type="component" value="Chromosome I"/>
</dbReference>
<dbReference type="PANTHER" id="PTHR30349">
    <property type="entry name" value="PHAGE INTEGRASE-RELATED"/>
    <property type="match status" value="1"/>
</dbReference>
<dbReference type="GO" id="GO:0003677">
    <property type="term" value="F:DNA binding"/>
    <property type="evidence" value="ECO:0007669"/>
    <property type="project" value="UniProtKB-KW"/>
</dbReference>